<comment type="subcellular location">
    <subcellularLocation>
        <location evidence="1">Membrane</location>
        <topology evidence="1">Multi-pass membrane protein</topology>
    </subcellularLocation>
</comment>
<dbReference type="EMBL" id="JAVUPU010000003">
    <property type="protein sequence ID" value="MDT9598755.1"/>
    <property type="molecule type" value="Genomic_DNA"/>
</dbReference>
<dbReference type="PROSITE" id="PS50850">
    <property type="entry name" value="MFS"/>
    <property type="match status" value="1"/>
</dbReference>
<dbReference type="PANTHER" id="PTHR23505:SF79">
    <property type="entry name" value="PROTEIN SPINSTER"/>
    <property type="match status" value="1"/>
</dbReference>
<proteinExistence type="predicted"/>
<accession>A0ABU3Q5S8</accession>
<organism evidence="8 9">
    <name type="scientific">Sphingosinicella rhizophila</name>
    <dbReference type="NCBI Taxonomy" id="3050082"/>
    <lineage>
        <taxon>Bacteria</taxon>
        <taxon>Pseudomonadati</taxon>
        <taxon>Pseudomonadota</taxon>
        <taxon>Alphaproteobacteria</taxon>
        <taxon>Sphingomonadales</taxon>
        <taxon>Sphingosinicellaceae</taxon>
        <taxon>Sphingosinicella</taxon>
    </lineage>
</organism>
<feature type="transmembrane region" description="Helical" evidence="6">
    <location>
        <begin position="20"/>
        <end position="38"/>
    </location>
</feature>
<feature type="domain" description="Major facilitator superfamily (MFS) profile" evidence="7">
    <location>
        <begin position="27"/>
        <end position="437"/>
    </location>
</feature>
<dbReference type="Pfam" id="PF07690">
    <property type="entry name" value="MFS_1"/>
    <property type="match status" value="1"/>
</dbReference>
<keyword evidence="9" id="KW-1185">Reference proteome</keyword>
<feature type="transmembrane region" description="Helical" evidence="6">
    <location>
        <begin position="156"/>
        <end position="177"/>
    </location>
</feature>
<dbReference type="SUPFAM" id="SSF103473">
    <property type="entry name" value="MFS general substrate transporter"/>
    <property type="match status" value="1"/>
</dbReference>
<dbReference type="InterPro" id="IPR011701">
    <property type="entry name" value="MFS"/>
</dbReference>
<evidence type="ECO:0000256" key="6">
    <source>
        <dbReference type="SAM" id="Phobius"/>
    </source>
</evidence>
<feature type="transmembrane region" description="Helical" evidence="6">
    <location>
        <begin position="319"/>
        <end position="341"/>
    </location>
</feature>
<keyword evidence="3 6" id="KW-0812">Transmembrane</keyword>
<protein>
    <submittedName>
        <fullName evidence="8">MFS transporter</fullName>
    </submittedName>
</protein>
<feature type="transmembrane region" description="Helical" evidence="6">
    <location>
        <begin position="119"/>
        <end position="144"/>
    </location>
</feature>
<feature type="transmembrane region" description="Helical" evidence="6">
    <location>
        <begin position="93"/>
        <end position="113"/>
    </location>
</feature>
<dbReference type="InterPro" id="IPR036259">
    <property type="entry name" value="MFS_trans_sf"/>
</dbReference>
<keyword evidence="2" id="KW-0813">Transport</keyword>
<keyword evidence="4 6" id="KW-1133">Transmembrane helix</keyword>
<evidence type="ECO:0000259" key="7">
    <source>
        <dbReference type="PROSITE" id="PS50850"/>
    </source>
</evidence>
<feature type="transmembrane region" description="Helical" evidence="6">
    <location>
        <begin position="289"/>
        <end position="307"/>
    </location>
</feature>
<evidence type="ECO:0000256" key="2">
    <source>
        <dbReference type="ARBA" id="ARBA00022448"/>
    </source>
</evidence>
<evidence type="ECO:0000256" key="1">
    <source>
        <dbReference type="ARBA" id="ARBA00004141"/>
    </source>
</evidence>
<evidence type="ECO:0000313" key="8">
    <source>
        <dbReference type="EMBL" id="MDT9598755.1"/>
    </source>
</evidence>
<comment type="caution">
    <text evidence="8">The sequence shown here is derived from an EMBL/GenBank/DDBJ whole genome shotgun (WGS) entry which is preliminary data.</text>
</comment>
<dbReference type="PANTHER" id="PTHR23505">
    <property type="entry name" value="SPINSTER"/>
    <property type="match status" value="1"/>
</dbReference>
<dbReference type="Proteomes" id="UP001259572">
    <property type="component" value="Unassembled WGS sequence"/>
</dbReference>
<feature type="transmembrane region" description="Helical" evidence="6">
    <location>
        <begin position="249"/>
        <end position="269"/>
    </location>
</feature>
<gene>
    <name evidence="8" type="ORF">RQX22_07330</name>
</gene>
<evidence type="ECO:0000313" key="9">
    <source>
        <dbReference type="Proteomes" id="UP001259572"/>
    </source>
</evidence>
<feature type="transmembrane region" description="Helical" evidence="6">
    <location>
        <begin position="197"/>
        <end position="215"/>
    </location>
</feature>
<dbReference type="Gene3D" id="1.20.1250.20">
    <property type="entry name" value="MFS general substrate transporter like domains"/>
    <property type="match status" value="1"/>
</dbReference>
<feature type="transmembrane region" description="Helical" evidence="6">
    <location>
        <begin position="415"/>
        <end position="433"/>
    </location>
</feature>
<evidence type="ECO:0000256" key="4">
    <source>
        <dbReference type="ARBA" id="ARBA00022989"/>
    </source>
</evidence>
<feature type="transmembrane region" description="Helical" evidence="6">
    <location>
        <begin position="381"/>
        <end position="403"/>
    </location>
</feature>
<dbReference type="InterPro" id="IPR020846">
    <property type="entry name" value="MFS_dom"/>
</dbReference>
<feature type="transmembrane region" description="Helical" evidence="6">
    <location>
        <begin position="347"/>
        <end position="369"/>
    </location>
</feature>
<evidence type="ECO:0000256" key="5">
    <source>
        <dbReference type="ARBA" id="ARBA00023136"/>
    </source>
</evidence>
<sequence length="463" mass="49543">MLSSSSPQADAAHDAAGDYVVKGAWFTLVVMIIMALVANVDRQMLVLAAAPLSQSLGLSDARIGIIQGLPFAIFMIVAVYPIAWAADRFDRRWVFGICVLIWSLGTAACGLARNFEELFAAAVLIAAGEASLVPVGIAFVPELFKGRKRLLANSIFYLFGFMGLAGGLIVSGAVMALADLVHADLPTSMQALESWRLAFFLVAAPTPIFLFLIAVSRLGHRSEPVAVNGQQPPAKNHLWPYVRRHRRTVLTLFVGLSFYTLGVGGYFFFLPVATSRMFGTTPAQNGTLMGTATAIGLVLGVVIGTFINRRMTARIGPVASIRLLWMAMLAGMPIFLIFPFVSASWQVFALFGGIMFLVTAAGCALPGIMQDMAPADLRGRVAAIGNIGNGIVNGIAPGMVGWISPYLGTDPRNLIVAMGIFAIPSWIIAAMLFRMAERPFERTRLAAMAEAAADPISIESEQT</sequence>
<name>A0ABU3Q5S8_9SPHN</name>
<dbReference type="RefSeq" id="WP_315725073.1">
    <property type="nucleotide sequence ID" value="NZ_JAVUPU010000003.1"/>
</dbReference>
<dbReference type="InterPro" id="IPR044770">
    <property type="entry name" value="MFS_spinster-like"/>
</dbReference>
<feature type="transmembrane region" description="Helical" evidence="6">
    <location>
        <begin position="65"/>
        <end position="86"/>
    </location>
</feature>
<keyword evidence="5 6" id="KW-0472">Membrane</keyword>
<evidence type="ECO:0000256" key="3">
    <source>
        <dbReference type="ARBA" id="ARBA00022692"/>
    </source>
</evidence>
<reference evidence="8 9" key="1">
    <citation type="submission" date="2023-05" db="EMBL/GenBank/DDBJ databases">
        <authorList>
            <person name="Guo Y."/>
        </authorList>
    </citation>
    <scope>NUCLEOTIDE SEQUENCE [LARGE SCALE GENOMIC DNA]</scope>
    <source>
        <strain evidence="8 9">GR2756</strain>
    </source>
</reference>